<gene>
    <name evidence="1" type="ORF">F511_30363</name>
</gene>
<evidence type="ECO:0000313" key="1">
    <source>
        <dbReference type="EMBL" id="KZV37658.1"/>
    </source>
</evidence>
<accession>A0A2Z7BVJ1</accession>
<dbReference type="Proteomes" id="UP000250235">
    <property type="component" value="Unassembled WGS sequence"/>
</dbReference>
<keyword evidence="2" id="KW-1185">Reference proteome</keyword>
<protein>
    <submittedName>
        <fullName evidence="1">Uncharacterized protein</fullName>
    </submittedName>
</protein>
<dbReference type="EMBL" id="KV002532">
    <property type="protein sequence ID" value="KZV37658.1"/>
    <property type="molecule type" value="Genomic_DNA"/>
</dbReference>
<name>A0A2Z7BVJ1_9LAMI</name>
<reference evidence="1 2" key="1">
    <citation type="journal article" date="2015" name="Proc. Natl. Acad. Sci. U.S.A.">
        <title>The resurrection genome of Boea hygrometrica: A blueprint for survival of dehydration.</title>
        <authorList>
            <person name="Xiao L."/>
            <person name="Yang G."/>
            <person name="Zhang L."/>
            <person name="Yang X."/>
            <person name="Zhao S."/>
            <person name="Ji Z."/>
            <person name="Zhou Q."/>
            <person name="Hu M."/>
            <person name="Wang Y."/>
            <person name="Chen M."/>
            <person name="Xu Y."/>
            <person name="Jin H."/>
            <person name="Xiao X."/>
            <person name="Hu G."/>
            <person name="Bao F."/>
            <person name="Hu Y."/>
            <person name="Wan P."/>
            <person name="Li L."/>
            <person name="Deng X."/>
            <person name="Kuang T."/>
            <person name="Xiang C."/>
            <person name="Zhu J.K."/>
            <person name="Oliver M.J."/>
            <person name="He Y."/>
        </authorList>
    </citation>
    <scope>NUCLEOTIDE SEQUENCE [LARGE SCALE GENOMIC DNA]</scope>
    <source>
        <strain evidence="2">cv. XS01</strain>
    </source>
</reference>
<sequence length="149" mass="17023">MRFTTDDITLGDEPTAFLPPYLTSELAQLRASVDQISLEHVQTKIQIERLKEEFFAKISILETLLLTRADNQDRAAVVQTEIFRKEVVMTKRGMWIAAKAKVRSLLMIGTDLVEDEAVEVSMRRREVVVRKVVLDTEDSDTGLQENEVE</sequence>
<dbReference type="AlphaFoldDB" id="A0A2Z7BVJ1"/>
<evidence type="ECO:0000313" key="2">
    <source>
        <dbReference type="Proteomes" id="UP000250235"/>
    </source>
</evidence>
<proteinExistence type="predicted"/>
<organism evidence="1 2">
    <name type="scientific">Dorcoceras hygrometricum</name>
    <dbReference type="NCBI Taxonomy" id="472368"/>
    <lineage>
        <taxon>Eukaryota</taxon>
        <taxon>Viridiplantae</taxon>
        <taxon>Streptophyta</taxon>
        <taxon>Embryophyta</taxon>
        <taxon>Tracheophyta</taxon>
        <taxon>Spermatophyta</taxon>
        <taxon>Magnoliopsida</taxon>
        <taxon>eudicotyledons</taxon>
        <taxon>Gunneridae</taxon>
        <taxon>Pentapetalae</taxon>
        <taxon>asterids</taxon>
        <taxon>lamiids</taxon>
        <taxon>Lamiales</taxon>
        <taxon>Gesneriaceae</taxon>
        <taxon>Didymocarpoideae</taxon>
        <taxon>Trichosporeae</taxon>
        <taxon>Loxocarpinae</taxon>
        <taxon>Dorcoceras</taxon>
    </lineage>
</organism>